<sequence length="591" mass="66535">MMQFKFLDEVIPSLTFDLAVLRRDTTRYSMLLYQHEGTLFGSAERVGNNDQTLAYKQSNAFLELLRQTNADLGVTPEYVVPWACLKEILDDTSKYPKNGKLWLLGMESIKKEDIAQFAADCTAASVKFHYDESVLEDQKSFLNTLIYVFWGKIEGTNRFIVIAQFKTKHMGVWGTDLERNGMVDGKVIYVLKNNNSSVRLFTVVCSEAMNLAEALTAEARDYLHYEDSPYLLINPQVNPGPIHKHFLDFRNAVLSDERKEIISLNWSSNSRLGHDSLLKEGSGRSGIYTRSGQFSFGDTARIVKNHNLGMYYFYPGKDRHAFVLESKTSAFLIENLPVHITGGVAAQQRRNGPEVTAAFKLKNDFRWEALETVSDGHIDFLKNLDCENSFLMDPNQCILEKERLACLSSGEIPEKSDLHWSDVDKLLSLHFAETTEINNRATVAQDTSGASSDKRAYYAKAIEKLGGVILKDAENYPPSLAGLKNKTISVGYSQKKNTAHQKLTKENYFRYNMVAEGDEMIAATVCFLPLGGRADAVRVYERLRGLFTSDSMSKSRVVVYYETNQGFDCVSDLGAGSITTDNSTRENSITR</sequence>
<organism evidence="1 2">
    <name type="scientific">Pedobacter hartonius</name>
    <dbReference type="NCBI Taxonomy" id="425514"/>
    <lineage>
        <taxon>Bacteria</taxon>
        <taxon>Pseudomonadati</taxon>
        <taxon>Bacteroidota</taxon>
        <taxon>Sphingobacteriia</taxon>
        <taxon>Sphingobacteriales</taxon>
        <taxon>Sphingobacteriaceae</taxon>
        <taxon>Pedobacter</taxon>
    </lineage>
</organism>
<dbReference type="AlphaFoldDB" id="A0A1H4FYK9"/>
<dbReference type="STRING" id="425514.SAMN05443550_108225"/>
<reference evidence="1 2" key="1">
    <citation type="submission" date="2016-10" db="EMBL/GenBank/DDBJ databases">
        <authorList>
            <person name="de Groot N.N."/>
        </authorList>
    </citation>
    <scope>NUCLEOTIDE SEQUENCE [LARGE SCALE GENOMIC DNA]</scope>
    <source>
        <strain evidence="1 2">DSM 19033</strain>
    </source>
</reference>
<protein>
    <submittedName>
        <fullName evidence="1">Uncharacterized protein</fullName>
    </submittedName>
</protein>
<gene>
    <name evidence="1" type="ORF">SAMN05443550_108225</name>
</gene>
<proteinExistence type="predicted"/>
<dbReference type="RefSeq" id="WP_090558173.1">
    <property type="nucleotide sequence ID" value="NZ_FNRA01000008.1"/>
</dbReference>
<dbReference type="EMBL" id="FNRA01000008">
    <property type="protein sequence ID" value="SEB02433.1"/>
    <property type="molecule type" value="Genomic_DNA"/>
</dbReference>
<accession>A0A1H4FYK9</accession>
<dbReference type="Proteomes" id="UP000198850">
    <property type="component" value="Unassembled WGS sequence"/>
</dbReference>
<evidence type="ECO:0000313" key="2">
    <source>
        <dbReference type="Proteomes" id="UP000198850"/>
    </source>
</evidence>
<evidence type="ECO:0000313" key="1">
    <source>
        <dbReference type="EMBL" id="SEB02433.1"/>
    </source>
</evidence>
<name>A0A1H4FYK9_9SPHI</name>
<keyword evidence="2" id="KW-1185">Reference proteome</keyword>
<dbReference type="OrthoDB" id="8672080at2"/>